<protein>
    <recommendedName>
        <fullName evidence="2">RNA 2',3'-cyclic phosphodiesterase</fullName>
        <shortName evidence="2">RNA 2',3'-CPDase</shortName>
        <ecNumber evidence="2">3.1.4.58</ecNumber>
    </recommendedName>
</protein>
<evidence type="ECO:0000256" key="2">
    <source>
        <dbReference type="HAMAP-Rule" id="MF_01940"/>
    </source>
</evidence>
<comment type="caution">
    <text evidence="5">The sequence shown here is derived from an EMBL/GenBank/DDBJ whole genome shotgun (WGS) entry which is preliminary data.</text>
</comment>
<dbReference type="Gene3D" id="3.90.1140.10">
    <property type="entry name" value="Cyclic phosphodiesterase"/>
    <property type="match status" value="1"/>
</dbReference>
<evidence type="ECO:0000313" key="5">
    <source>
        <dbReference type="EMBL" id="GBF06881.1"/>
    </source>
</evidence>
<feature type="short sequence motif" description="HXTX 2" evidence="2">
    <location>
        <begin position="153"/>
        <end position="156"/>
    </location>
</feature>
<feature type="active site" description="Proton donor" evidence="2">
    <location>
        <position position="68"/>
    </location>
</feature>
<dbReference type="InterPro" id="IPR009097">
    <property type="entry name" value="Cyclic_Pdiesterase"/>
</dbReference>
<dbReference type="InterPro" id="IPR014051">
    <property type="entry name" value="Phosphoesterase_HXTX"/>
</dbReference>
<dbReference type="InterPro" id="IPR004175">
    <property type="entry name" value="RNA_CPDase"/>
</dbReference>
<feature type="domain" description="Phosphoesterase HXTX" evidence="4">
    <location>
        <begin position="39"/>
        <end position="118"/>
    </location>
</feature>
<evidence type="ECO:0000256" key="3">
    <source>
        <dbReference type="SAM" id="MobiDB-lite"/>
    </source>
</evidence>
<keyword evidence="5" id="KW-0436">Ligase</keyword>
<feature type="region of interest" description="Disordered" evidence="3">
    <location>
        <begin position="205"/>
        <end position="229"/>
    </location>
</feature>
<evidence type="ECO:0000259" key="4">
    <source>
        <dbReference type="Pfam" id="PF02834"/>
    </source>
</evidence>
<feature type="short sequence motif" description="HXTX 1" evidence="2">
    <location>
        <begin position="68"/>
        <end position="71"/>
    </location>
</feature>
<dbReference type="EMBL" id="BFAG01000011">
    <property type="protein sequence ID" value="GBF06881.1"/>
    <property type="molecule type" value="Genomic_DNA"/>
</dbReference>
<evidence type="ECO:0000313" key="6">
    <source>
        <dbReference type="Proteomes" id="UP000236569"/>
    </source>
</evidence>
<dbReference type="PANTHER" id="PTHR35561:SF1">
    <property type="entry name" value="RNA 2',3'-CYCLIC PHOSPHODIESTERASE"/>
    <property type="match status" value="1"/>
</dbReference>
<accession>A0A2I9DP26</accession>
<dbReference type="NCBIfam" id="TIGR02258">
    <property type="entry name" value="2_5_ligase"/>
    <property type="match status" value="1"/>
</dbReference>
<evidence type="ECO:0000256" key="1">
    <source>
        <dbReference type="ARBA" id="ARBA00022801"/>
    </source>
</evidence>
<dbReference type="AlphaFoldDB" id="A0A2I9DP26"/>
<feature type="domain" description="Phosphoesterase HXTX" evidence="4">
    <location>
        <begin position="124"/>
        <end position="194"/>
    </location>
</feature>
<dbReference type="Pfam" id="PF02834">
    <property type="entry name" value="LigT_PEase"/>
    <property type="match status" value="2"/>
</dbReference>
<keyword evidence="1 2" id="KW-0378">Hydrolase</keyword>
<keyword evidence="6" id="KW-1185">Reference proteome</keyword>
<comment type="function">
    <text evidence="2">Hydrolyzes RNA 2',3'-cyclic phosphodiester to an RNA 2'-phosphomonoester.</text>
</comment>
<comment type="catalytic activity">
    <reaction evidence="2">
        <text>a 3'-end 2',3'-cyclophospho-ribonucleotide-RNA + H2O = a 3'-end 2'-phospho-ribonucleotide-RNA + H(+)</text>
        <dbReference type="Rhea" id="RHEA:11828"/>
        <dbReference type="Rhea" id="RHEA-COMP:10464"/>
        <dbReference type="Rhea" id="RHEA-COMP:17353"/>
        <dbReference type="ChEBI" id="CHEBI:15377"/>
        <dbReference type="ChEBI" id="CHEBI:15378"/>
        <dbReference type="ChEBI" id="CHEBI:83064"/>
        <dbReference type="ChEBI" id="CHEBI:173113"/>
        <dbReference type="EC" id="3.1.4.58"/>
    </reaction>
</comment>
<feature type="compositionally biased region" description="Low complexity" evidence="3">
    <location>
        <begin position="217"/>
        <end position="229"/>
    </location>
</feature>
<dbReference type="PANTHER" id="PTHR35561">
    <property type="entry name" value="RNA 2',3'-CYCLIC PHOSPHODIESTERASE"/>
    <property type="match status" value="1"/>
</dbReference>
<organism evidence="5 6">
    <name type="scientific">Deinococcus aerius</name>
    <dbReference type="NCBI Taxonomy" id="200253"/>
    <lineage>
        <taxon>Bacteria</taxon>
        <taxon>Thermotogati</taxon>
        <taxon>Deinococcota</taxon>
        <taxon>Deinococci</taxon>
        <taxon>Deinococcales</taxon>
        <taxon>Deinococcaceae</taxon>
        <taxon>Deinococcus</taxon>
    </lineage>
</organism>
<gene>
    <name evidence="5" type="ORF">DAERI_110063</name>
</gene>
<dbReference type="GO" id="GO:0008664">
    <property type="term" value="F:RNA 2',3'-cyclic 3'-phosphodiesterase activity"/>
    <property type="evidence" value="ECO:0007669"/>
    <property type="project" value="UniProtKB-EC"/>
</dbReference>
<dbReference type="EC" id="3.1.4.58" evidence="2"/>
<dbReference type="SUPFAM" id="SSF55144">
    <property type="entry name" value="LigT-like"/>
    <property type="match status" value="1"/>
</dbReference>
<dbReference type="GO" id="GO:0016874">
    <property type="term" value="F:ligase activity"/>
    <property type="evidence" value="ECO:0007669"/>
    <property type="project" value="UniProtKB-KW"/>
</dbReference>
<feature type="region of interest" description="Disordered" evidence="3">
    <location>
        <begin position="1"/>
        <end position="28"/>
    </location>
</feature>
<name>A0A2I9DP26_9DEIO</name>
<reference evidence="6" key="1">
    <citation type="submission" date="2018-01" db="EMBL/GenBank/DDBJ databases">
        <title>Draft Genome Sequence of the Radioresistant Bacterium Deinococcus aerius TR0125, Isolated from the Higher Atmosphere above Japan.</title>
        <authorList>
            <person name="Satoh K."/>
            <person name="Arai H."/>
            <person name="Sanzen T."/>
            <person name="Kawaguchi Y."/>
            <person name="Hayashi H."/>
            <person name="Yokobori S."/>
            <person name="Yamagishi A."/>
            <person name="Oono Y."/>
            <person name="Narumi I."/>
        </authorList>
    </citation>
    <scope>NUCLEOTIDE SEQUENCE [LARGE SCALE GENOMIC DNA]</scope>
    <source>
        <strain evidence="6">TR0125</strain>
    </source>
</reference>
<dbReference type="Proteomes" id="UP000236569">
    <property type="component" value="Unassembled WGS sequence"/>
</dbReference>
<feature type="active site" description="Proton acceptor" evidence="2">
    <location>
        <position position="153"/>
    </location>
</feature>
<dbReference type="GO" id="GO:0004113">
    <property type="term" value="F:2',3'-cyclic-nucleotide 3'-phosphodiesterase activity"/>
    <property type="evidence" value="ECO:0007669"/>
    <property type="project" value="InterPro"/>
</dbReference>
<proteinExistence type="inferred from homology"/>
<comment type="similarity">
    <text evidence="2">Belongs to the 2H phosphoesterase superfamily. ThpR family.</text>
</comment>
<dbReference type="HAMAP" id="MF_01940">
    <property type="entry name" value="RNA_CPDase"/>
    <property type="match status" value="1"/>
</dbReference>
<sequence>MEEAPQIETPEVTSSPTGRTPRPAPSQQDRTLRLFYALKVPSDVAAALAEAQKQLRGNWRPVRADQFHITLAYLPAVPQGRVDDLKRLGAALTKDVPPTPIRLRGTGYFPNEGSPRVWFVKVEAEGLTELAAGLRAGIKELGLETDDLPFKAHVTLARKKGPAPRLSPLTFDLGWQAGNAALIRSTLRKTGPIYDTVSTFRFRGAASEEPVPPTTPHSPLTTSPTEETP</sequence>